<reference evidence="1 2" key="1">
    <citation type="journal article" date="2023" name="Plants (Basel)">
        <title>Bridging the Gap: Combining Genomics and Transcriptomics Approaches to Understand Stylosanthes scabra, an Orphan Legume from the Brazilian Caatinga.</title>
        <authorList>
            <person name="Ferreira-Neto J.R.C."/>
            <person name="da Silva M.D."/>
            <person name="Binneck E."/>
            <person name="de Melo N.F."/>
            <person name="da Silva R.H."/>
            <person name="de Melo A.L.T.M."/>
            <person name="Pandolfi V."/>
            <person name="Bustamante F.O."/>
            <person name="Brasileiro-Vidal A.C."/>
            <person name="Benko-Iseppon A.M."/>
        </authorList>
    </citation>
    <scope>NUCLEOTIDE SEQUENCE [LARGE SCALE GENOMIC DNA]</scope>
    <source>
        <tissue evidence="1">Leaves</tissue>
    </source>
</reference>
<sequence length="108" mass="11921">MFGNVEVLQLMLVVEEQTYIGSGRICFEGCCRRPTFVLLYGSRGDINGSPVVVDWWNLVEGDVDFELKSVVEIILHHLATASAVYRDENGPGYLTGARGSARLRLDSA</sequence>
<name>A0ABU6YBY8_9FABA</name>
<keyword evidence="2" id="KW-1185">Reference proteome</keyword>
<proteinExistence type="predicted"/>
<dbReference type="Proteomes" id="UP001341840">
    <property type="component" value="Unassembled WGS sequence"/>
</dbReference>
<evidence type="ECO:0000313" key="2">
    <source>
        <dbReference type="Proteomes" id="UP001341840"/>
    </source>
</evidence>
<organism evidence="1 2">
    <name type="scientific">Stylosanthes scabra</name>
    <dbReference type="NCBI Taxonomy" id="79078"/>
    <lineage>
        <taxon>Eukaryota</taxon>
        <taxon>Viridiplantae</taxon>
        <taxon>Streptophyta</taxon>
        <taxon>Embryophyta</taxon>
        <taxon>Tracheophyta</taxon>
        <taxon>Spermatophyta</taxon>
        <taxon>Magnoliopsida</taxon>
        <taxon>eudicotyledons</taxon>
        <taxon>Gunneridae</taxon>
        <taxon>Pentapetalae</taxon>
        <taxon>rosids</taxon>
        <taxon>fabids</taxon>
        <taxon>Fabales</taxon>
        <taxon>Fabaceae</taxon>
        <taxon>Papilionoideae</taxon>
        <taxon>50 kb inversion clade</taxon>
        <taxon>dalbergioids sensu lato</taxon>
        <taxon>Dalbergieae</taxon>
        <taxon>Pterocarpus clade</taxon>
        <taxon>Stylosanthes</taxon>
    </lineage>
</organism>
<accession>A0ABU6YBY8</accession>
<comment type="caution">
    <text evidence="1">The sequence shown here is derived from an EMBL/GenBank/DDBJ whole genome shotgun (WGS) entry which is preliminary data.</text>
</comment>
<protein>
    <submittedName>
        <fullName evidence="1">Uncharacterized protein</fullName>
    </submittedName>
</protein>
<evidence type="ECO:0000313" key="1">
    <source>
        <dbReference type="EMBL" id="MED6207574.1"/>
    </source>
</evidence>
<gene>
    <name evidence="1" type="ORF">PIB30_036979</name>
</gene>
<dbReference type="EMBL" id="JASCZI010241839">
    <property type="protein sequence ID" value="MED6207574.1"/>
    <property type="molecule type" value="Genomic_DNA"/>
</dbReference>